<dbReference type="EMBL" id="JBHSMD010000004">
    <property type="protein sequence ID" value="MFC5494221.1"/>
    <property type="molecule type" value="Genomic_DNA"/>
</dbReference>
<reference evidence="2" key="1">
    <citation type="journal article" date="2019" name="Int. J. Syst. Evol. Microbiol.">
        <title>The Global Catalogue of Microorganisms (GCM) 10K type strain sequencing project: providing services to taxonomists for standard genome sequencing and annotation.</title>
        <authorList>
            <consortium name="The Broad Institute Genomics Platform"/>
            <consortium name="The Broad Institute Genome Sequencing Center for Infectious Disease"/>
            <person name="Wu L."/>
            <person name="Ma J."/>
        </authorList>
    </citation>
    <scope>NUCLEOTIDE SEQUENCE [LARGE SCALE GENOMIC DNA]</scope>
    <source>
        <strain evidence="2">KACC 13778</strain>
    </source>
</reference>
<name>A0ABW0N0W0_9ACTN</name>
<protein>
    <submittedName>
        <fullName evidence="1">Uncharacterized protein</fullName>
    </submittedName>
</protein>
<dbReference type="RefSeq" id="WP_345180093.1">
    <property type="nucleotide sequence ID" value="NZ_BAABFQ010000007.1"/>
</dbReference>
<accession>A0ABW0N0W0</accession>
<evidence type="ECO:0000313" key="2">
    <source>
        <dbReference type="Proteomes" id="UP001595956"/>
    </source>
</evidence>
<organism evidence="1 2">
    <name type="scientific">Nocardioides caricicola</name>
    <dbReference type="NCBI Taxonomy" id="634770"/>
    <lineage>
        <taxon>Bacteria</taxon>
        <taxon>Bacillati</taxon>
        <taxon>Actinomycetota</taxon>
        <taxon>Actinomycetes</taxon>
        <taxon>Propionibacteriales</taxon>
        <taxon>Nocardioidaceae</taxon>
        <taxon>Nocardioides</taxon>
    </lineage>
</organism>
<evidence type="ECO:0000313" key="1">
    <source>
        <dbReference type="EMBL" id="MFC5494221.1"/>
    </source>
</evidence>
<gene>
    <name evidence="1" type="ORF">ACFPKY_13970</name>
</gene>
<dbReference type="Proteomes" id="UP001595956">
    <property type="component" value="Unassembled WGS sequence"/>
</dbReference>
<keyword evidence="2" id="KW-1185">Reference proteome</keyword>
<comment type="caution">
    <text evidence="1">The sequence shown here is derived from an EMBL/GenBank/DDBJ whole genome shotgun (WGS) entry which is preliminary data.</text>
</comment>
<sequence length="125" mass="14415">MVFTAKPKEDQPTSVVDRPPFTWREVLALKNSHGITANQQSGPRTVEAELIRGIYDQWLRDQSGLRSVCPLRELFYYLTAEYRHLSKQEKAERLPALVLTALNDRRGGLNVVPVPASEKRRRDNW</sequence>
<proteinExistence type="predicted"/>